<feature type="region of interest" description="Disordered" evidence="1">
    <location>
        <begin position="586"/>
        <end position="657"/>
    </location>
</feature>
<feature type="compositionally biased region" description="Basic and acidic residues" evidence="1">
    <location>
        <begin position="1066"/>
        <end position="1075"/>
    </location>
</feature>
<feature type="region of interest" description="Disordered" evidence="1">
    <location>
        <begin position="205"/>
        <end position="237"/>
    </location>
</feature>
<feature type="compositionally biased region" description="Polar residues" evidence="1">
    <location>
        <begin position="212"/>
        <end position="233"/>
    </location>
</feature>
<name>A0A517L9R4_9PEZI</name>
<feature type="compositionally biased region" description="Basic and acidic residues" evidence="1">
    <location>
        <begin position="1012"/>
        <end position="1024"/>
    </location>
</feature>
<evidence type="ECO:0000313" key="3">
    <source>
        <dbReference type="Proteomes" id="UP000316270"/>
    </source>
</evidence>
<evidence type="ECO:0000313" key="2">
    <source>
        <dbReference type="EMBL" id="QDS72382.1"/>
    </source>
</evidence>
<feature type="region of interest" description="Disordered" evidence="1">
    <location>
        <begin position="997"/>
        <end position="1024"/>
    </location>
</feature>
<feature type="region of interest" description="Disordered" evidence="1">
    <location>
        <begin position="856"/>
        <end position="953"/>
    </location>
</feature>
<dbReference type="AlphaFoldDB" id="A0A517L9R4"/>
<dbReference type="EMBL" id="CP042191">
    <property type="protein sequence ID" value="QDS72382.1"/>
    <property type="molecule type" value="Genomic_DNA"/>
</dbReference>
<sequence>MNLNFQSQNTFINTLFPADRPVNIRFNGPQEAVSDIEFLVGKQCFGLDAGASDLGAILLALNSSRDKHYLLPVAFDEILSNYESALFSDVARRNGLSLIHNRSGIIGKAVPPLRHIPYLLDSFYSSPTQPRYRLGVATLCNYENERSGLVAAVTVEYYTGDAADEDEFHTIWIVTDNGRNIHGGVDTWLALVSADGSDLHTLLRNRYGHGGSSQKNRNFGDSPNQSSTAQGQRPNDHDLLLPYTTDLSYENNSQWPDLSAGLERRHNDDAIAAPERIPGAPPFETSLPIQELSDCTMEELLVYYPEHVLHWPGLAILYNHYRFRLLNSAFEDATQFIKNARGNHLDIPRQTFRRATKRAGSQILQDYETSNFDGHMQPLSEAVQASGQPLGAFLESIIWVPPNDVTLQPPVLLSTVGASVFNHPPGNFAARVLAALQNRTSPNPPNHSTAQSHPIISRCLHGSPEVDETMRDTISLNYYPIHLPEDFVIQRYYTHLAYEPLLYVITKYSTGAIARMVPEEACPDQTHAGFRTFSAKLRKRQQMALLQRGERRRVLFKGMKKETYNTVYDNIKKEYQEERVSGGYGGIRVSDGSSVKRKVSEEEGTDETHRLEPNKKRRRTRKAKYGGRQTTNMPMTYTTPNQPIYSGSHQSTSLPRSMMPASMKRHSQMPWAVSISEQEMGFDTPITSQSDVSGTQLPTEYLDAGLGSVYGQSFSQNYNSPFVDGEQQFDFGRLTRASFDFDQGNGPGYPWSIDPFEQDQYAIPQELVSNEQIDGGPISMPNHHDSDPQSFPPILGGVTETDNDLYGDTTASPQLIAEDWDSLINFQDDSLFDTGSDEIDYRPTSINLTSTLLDAHESAGSDTPVPSFHPDIPSQHHGSRSTTSLPQTPSMTSSHKDKQSSNFPPTSLDPTTSFLPSTHTDAPPSPPTFPPPEPPTAEFEFPQTYSDPPFEDTGAFFTLDQLIDTDNPLSDAFLGNTGIEVIDDFFTDNTIQGVNVDPLEKGELDSGNPTTRDSDRTGAGPEKHAVHEEELGVGVGEWIQGVGGLSSGSVLAGSGIEDVNVDNVGEAEKTSRRGSSDSTDSMASLFGAP</sequence>
<feature type="compositionally biased region" description="Basic and acidic residues" evidence="1">
    <location>
        <begin position="598"/>
        <end position="614"/>
    </location>
</feature>
<protein>
    <submittedName>
        <fullName evidence="2">Uncharacterized protein</fullName>
    </submittedName>
</protein>
<dbReference type="OrthoDB" id="3935003at2759"/>
<evidence type="ECO:0000256" key="1">
    <source>
        <dbReference type="SAM" id="MobiDB-lite"/>
    </source>
</evidence>
<feature type="compositionally biased region" description="Polar residues" evidence="1">
    <location>
        <begin position="643"/>
        <end position="655"/>
    </location>
</feature>
<feature type="region of interest" description="Disordered" evidence="1">
    <location>
        <begin position="1056"/>
        <end position="1089"/>
    </location>
</feature>
<accession>A0A517L9R4</accession>
<organism evidence="2 3">
    <name type="scientific">Venturia effusa</name>
    <dbReference type="NCBI Taxonomy" id="50376"/>
    <lineage>
        <taxon>Eukaryota</taxon>
        <taxon>Fungi</taxon>
        <taxon>Dikarya</taxon>
        <taxon>Ascomycota</taxon>
        <taxon>Pezizomycotina</taxon>
        <taxon>Dothideomycetes</taxon>
        <taxon>Pleosporomycetidae</taxon>
        <taxon>Venturiales</taxon>
        <taxon>Venturiaceae</taxon>
        <taxon>Venturia</taxon>
    </lineage>
</organism>
<reference evidence="2 3" key="1">
    <citation type="submission" date="2019-07" db="EMBL/GenBank/DDBJ databases">
        <title>Finished genome of Venturia effusa.</title>
        <authorList>
            <person name="Young C.A."/>
            <person name="Cox M.P."/>
            <person name="Ganley A.R.D."/>
            <person name="David W.J."/>
        </authorList>
    </citation>
    <scope>NUCLEOTIDE SEQUENCE [LARGE SCALE GENOMIC DNA]</scope>
    <source>
        <strain evidence="3">albino</strain>
    </source>
</reference>
<keyword evidence="3" id="KW-1185">Reference proteome</keyword>
<feature type="compositionally biased region" description="Polar residues" evidence="1">
    <location>
        <begin position="880"/>
        <end position="893"/>
    </location>
</feature>
<feature type="compositionally biased region" description="Pro residues" evidence="1">
    <location>
        <begin position="923"/>
        <end position="935"/>
    </location>
</feature>
<gene>
    <name evidence="2" type="ORF">FKW77_008477</name>
</gene>
<dbReference type="Proteomes" id="UP000316270">
    <property type="component" value="Chromosome 7"/>
</dbReference>
<feature type="compositionally biased region" description="Basic residues" evidence="1">
    <location>
        <begin position="615"/>
        <end position="625"/>
    </location>
</feature>
<feature type="compositionally biased region" description="Polar residues" evidence="1">
    <location>
        <begin position="900"/>
        <end position="920"/>
    </location>
</feature>
<feature type="compositionally biased region" description="Low complexity" evidence="1">
    <location>
        <begin position="629"/>
        <end position="642"/>
    </location>
</feature>
<proteinExistence type="predicted"/>